<keyword evidence="4" id="KW-0479">Metal-binding</keyword>
<dbReference type="Proteomes" id="UP000516360">
    <property type="component" value="Chromosome"/>
</dbReference>
<organism evidence="9 10">
    <name type="scientific">Dissulfurispira thermophila</name>
    <dbReference type="NCBI Taxonomy" id="2715679"/>
    <lineage>
        <taxon>Bacteria</taxon>
        <taxon>Pseudomonadati</taxon>
        <taxon>Nitrospirota</taxon>
        <taxon>Thermodesulfovibrionia</taxon>
        <taxon>Thermodesulfovibrionales</taxon>
        <taxon>Dissulfurispiraceae</taxon>
        <taxon>Dissulfurispira</taxon>
    </lineage>
</organism>
<dbReference type="InterPro" id="IPR018392">
    <property type="entry name" value="LysM"/>
</dbReference>
<evidence type="ECO:0000256" key="4">
    <source>
        <dbReference type="ARBA" id="ARBA00022723"/>
    </source>
</evidence>
<dbReference type="GO" id="GO:0046872">
    <property type="term" value="F:metal ion binding"/>
    <property type="evidence" value="ECO:0007669"/>
    <property type="project" value="UniProtKB-KW"/>
</dbReference>
<keyword evidence="5" id="KW-0378">Hydrolase</keyword>
<dbReference type="PROSITE" id="PS51782">
    <property type="entry name" value="LYSM"/>
    <property type="match status" value="1"/>
</dbReference>
<evidence type="ECO:0000256" key="7">
    <source>
        <dbReference type="ARBA" id="ARBA00023049"/>
    </source>
</evidence>
<dbReference type="GO" id="GO:0006508">
    <property type="term" value="P:proteolysis"/>
    <property type="evidence" value="ECO:0007669"/>
    <property type="project" value="UniProtKB-KW"/>
</dbReference>
<dbReference type="InterPro" id="IPR016047">
    <property type="entry name" value="M23ase_b-sheet_dom"/>
</dbReference>
<dbReference type="SUPFAM" id="SSF51261">
    <property type="entry name" value="Duplicated hybrid motif"/>
    <property type="match status" value="1"/>
</dbReference>
<comment type="cofactor">
    <cofactor evidence="1">
        <name>Zn(2+)</name>
        <dbReference type="ChEBI" id="CHEBI:29105"/>
    </cofactor>
</comment>
<dbReference type="PANTHER" id="PTHR21666">
    <property type="entry name" value="PEPTIDASE-RELATED"/>
    <property type="match status" value="1"/>
</dbReference>
<dbReference type="InterPro" id="IPR050570">
    <property type="entry name" value="Cell_wall_metabolism_enzyme"/>
</dbReference>
<dbReference type="RefSeq" id="WP_203472929.1">
    <property type="nucleotide sequence ID" value="NZ_AP022873.1"/>
</dbReference>
<dbReference type="CDD" id="cd12797">
    <property type="entry name" value="M23_peptidase"/>
    <property type="match status" value="1"/>
</dbReference>
<dbReference type="Pfam" id="PF01551">
    <property type="entry name" value="Peptidase_M23"/>
    <property type="match status" value="1"/>
</dbReference>
<sequence>MKKIFVSVIFLIIAFLMVRGSFDIFKESENTNEYGKYMGYYVSGTEKEIIGTIKKGETLFDIFKKYNLNLSELFKIKEASANIHRLKEVYPGQLYKIIVDHNNQISSFVYWIDDDSILNITRNESGFCAEKRTVEYEKRVLHLGGLIKDSLISSMGDGRENMMLAMQLSDIFAWDIDFTTDLRNGDPFKIVVEGLYLNGEFKKYGDILSAEFVNNGETYRAYRFEHEGKVDYYDDDGKSLRKAFLKAPLSFRRVSSGFSINRFHPILKIYRPHYGIDYAAPMGTPVSAIGDGTVIFAGYKGQYGNLVIIKHFNGYKTYYGHLSKVGRGINKGTKVSQGQIIGYVGSTGLATGPHLHYEMRVNNNPVNPITVKSLNRNSIPKNLMAKFRNFRNQMDRRLASISLPVFAFAGKEIRGGVNEY</sequence>
<dbReference type="AlphaFoldDB" id="A0A7G1GYJ1"/>
<dbReference type="GO" id="GO:0042834">
    <property type="term" value="F:peptidoglycan binding"/>
    <property type="evidence" value="ECO:0007669"/>
    <property type="project" value="InterPro"/>
</dbReference>
<evidence type="ECO:0000259" key="8">
    <source>
        <dbReference type="PROSITE" id="PS51782"/>
    </source>
</evidence>
<dbReference type="PANTHER" id="PTHR21666:SF288">
    <property type="entry name" value="CELL DIVISION PROTEIN YTFB"/>
    <property type="match status" value="1"/>
</dbReference>
<keyword evidence="3" id="KW-0645">Protease</keyword>
<keyword evidence="6" id="KW-0862">Zinc</keyword>
<reference evidence="9 10" key="1">
    <citation type="submission" date="2020-03" db="EMBL/GenBank/DDBJ databases">
        <title>Complete genome sequences of two sulfur-disproportionating bacterial strains T55J and Mzg5.</title>
        <authorList>
            <person name="Umezawa K."/>
            <person name="Kojima H."/>
            <person name="Kato Y."/>
            <person name="Fukui M."/>
        </authorList>
    </citation>
    <scope>NUCLEOTIDE SEQUENCE [LARGE SCALE GENOMIC DNA]</scope>
    <source>
        <strain evidence="9 10">T55J</strain>
    </source>
</reference>
<dbReference type="GO" id="GO:0004222">
    <property type="term" value="F:metalloendopeptidase activity"/>
    <property type="evidence" value="ECO:0007669"/>
    <property type="project" value="TreeGrafter"/>
</dbReference>
<keyword evidence="7" id="KW-0482">Metalloprotease</keyword>
<dbReference type="Gene3D" id="3.10.450.350">
    <property type="match status" value="2"/>
</dbReference>
<dbReference type="GO" id="GO:0030313">
    <property type="term" value="C:cell envelope"/>
    <property type="evidence" value="ECO:0007669"/>
    <property type="project" value="UniProtKB-SubCell"/>
</dbReference>
<evidence type="ECO:0000256" key="6">
    <source>
        <dbReference type="ARBA" id="ARBA00022833"/>
    </source>
</evidence>
<dbReference type="InterPro" id="IPR007340">
    <property type="entry name" value="LysM_Opacity-associatedA"/>
</dbReference>
<evidence type="ECO:0000256" key="3">
    <source>
        <dbReference type="ARBA" id="ARBA00022670"/>
    </source>
</evidence>
<feature type="domain" description="LysM" evidence="8">
    <location>
        <begin position="49"/>
        <end position="97"/>
    </location>
</feature>
<name>A0A7G1GYJ1_9BACT</name>
<dbReference type="Gene3D" id="2.70.70.10">
    <property type="entry name" value="Glucose Permease (Domain IIA)"/>
    <property type="match status" value="1"/>
</dbReference>
<gene>
    <name evidence="9" type="ORF">JZK55_03560</name>
</gene>
<accession>A0A7G1GYJ1</accession>
<dbReference type="Pfam" id="PF19425">
    <property type="entry name" value="Csd3_N2"/>
    <property type="match status" value="1"/>
</dbReference>
<evidence type="ECO:0000256" key="2">
    <source>
        <dbReference type="ARBA" id="ARBA00004196"/>
    </source>
</evidence>
<evidence type="ECO:0000256" key="1">
    <source>
        <dbReference type="ARBA" id="ARBA00001947"/>
    </source>
</evidence>
<evidence type="ECO:0000313" key="10">
    <source>
        <dbReference type="Proteomes" id="UP000516360"/>
    </source>
</evidence>
<dbReference type="CDD" id="cd00118">
    <property type="entry name" value="LysM"/>
    <property type="match status" value="1"/>
</dbReference>
<comment type="subcellular location">
    <subcellularLocation>
        <location evidence="2">Cell envelope</location>
    </subcellularLocation>
</comment>
<dbReference type="EMBL" id="AP022873">
    <property type="protein sequence ID" value="BCB95434.1"/>
    <property type="molecule type" value="Genomic_DNA"/>
</dbReference>
<dbReference type="KEGG" id="dtp:JZK55_03560"/>
<dbReference type="InterPro" id="IPR045834">
    <property type="entry name" value="Csd3_N2"/>
</dbReference>
<evidence type="ECO:0000256" key="5">
    <source>
        <dbReference type="ARBA" id="ARBA00022801"/>
    </source>
</evidence>
<proteinExistence type="predicted"/>
<evidence type="ECO:0000313" key="9">
    <source>
        <dbReference type="EMBL" id="BCB95434.1"/>
    </source>
</evidence>
<dbReference type="Pfam" id="PF04225">
    <property type="entry name" value="LysM_OapA"/>
    <property type="match status" value="1"/>
</dbReference>
<keyword evidence="10" id="KW-1185">Reference proteome</keyword>
<protein>
    <submittedName>
        <fullName evidence="9">Peptidase M24</fullName>
    </submittedName>
</protein>
<dbReference type="InterPro" id="IPR011055">
    <property type="entry name" value="Dup_hybrid_motif"/>
</dbReference>